<organism evidence="2 3">
    <name type="scientific">Candidatus Galacturonatibacter soehngenii</name>
    <dbReference type="NCBI Taxonomy" id="2307010"/>
    <lineage>
        <taxon>Bacteria</taxon>
        <taxon>Bacillati</taxon>
        <taxon>Bacillota</taxon>
        <taxon>Clostridia</taxon>
        <taxon>Lachnospirales</taxon>
        <taxon>Lachnospiraceae</taxon>
        <taxon>Candidatus Galacturonatibacter</taxon>
    </lineage>
</organism>
<evidence type="ECO:0000259" key="1">
    <source>
        <dbReference type="SMART" id="SM01117"/>
    </source>
</evidence>
<keyword evidence="3" id="KW-1185">Reference proteome</keyword>
<evidence type="ECO:0000313" key="2">
    <source>
        <dbReference type="EMBL" id="KAB1438724.1"/>
    </source>
</evidence>
<gene>
    <name evidence="2" type="ORF">F7O84_09520</name>
</gene>
<evidence type="ECO:0000313" key="3">
    <source>
        <dbReference type="Proteomes" id="UP000461768"/>
    </source>
</evidence>
<sequence length="126" mass="13530">MIGLLLASCSNKASDNNASTQSIDHESTQSALEGEDIAIAYAATNEPSKIPDRVFTLEELKTYNGENNNPAYVAVNGIVYDVSHVFEWSNGLHQGLMAGNDLTEEFSNSPHGMSTLQSLPIVGTLE</sequence>
<proteinExistence type="predicted"/>
<protein>
    <recommendedName>
        <fullName evidence="1">Cytochrome b5 heme-binding domain-containing protein</fullName>
    </recommendedName>
</protein>
<dbReference type="SUPFAM" id="SSF55856">
    <property type="entry name" value="Cytochrome b5-like heme/steroid binding domain"/>
    <property type="match status" value="1"/>
</dbReference>
<dbReference type="SMART" id="SM01117">
    <property type="entry name" value="Cyt-b5"/>
    <property type="match status" value="1"/>
</dbReference>
<dbReference type="InterPro" id="IPR036400">
    <property type="entry name" value="Cyt_B5-like_heme/steroid_sf"/>
</dbReference>
<dbReference type="EMBL" id="WAGX01000005">
    <property type="protein sequence ID" value="KAB1438724.1"/>
    <property type="molecule type" value="Genomic_DNA"/>
</dbReference>
<feature type="domain" description="Cytochrome b5 heme-binding" evidence="1">
    <location>
        <begin position="55"/>
        <end position="126"/>
    </location>
</feature>
<accession>A0A7V7UCJ2</accession>
<reference evidence="2 3" key="1">
    <citation type="submission" date="2019-09" db="EMBL/GenBank/DDBJ databases">
        <authorList>
            <person name="Valk L.C."/>
        </authorList>
    </citation>
    <scope>NUCLEOTIDE SEQUENCE [LARGE SCALE GENOMIC DNA]</scope>
    <source>
        <strain evidence="2">GalUA</strain>
    </source>
</reference>
<dbReference type="OrthoDB" id="9785263at2"/>
<dbReference type="Pfam" id="PF00173">
    <property type="entry name" value="Cyt-b5"/>
    <property type="match status" value="1"/>
</dbReference>
<reference evidence="2 3" key="2">
    <citation type="submission" date="2020-02" db="EMBL/GenBank/DDBJ databases">
        <title>Candidatus Galacturonibacter soehngenii shows hetero-acetogenic catabolism of galacturonic acid but lacks a canonical carbon monoxide dehydrogenase/acetyl-CoA synthase complex.</title>
        <authorList>
            <person name="Diender M."/>
            <person name="Stouten G.R."/>
            <person name="Petersen J.F."/>
            <person name="Nielsen P.H."/>
            <person name="Dueholm M.S."/>
            <person name="Pronk J.T."/>
            <person name="Van Loosdrecht M.C.M."/>
        </authorList>
    </citation>
    <scope>NUCLEOTIDE SEQUENCE [LARGE SCALE GENOMIC DNA]</scope>
    <source>
        <strain evidence="2">GalUA</strain>
    </source>
</reference>
<dbReference type="AlphaFoldDB" id="A0A7V7UCJ2"/>
<dbReference type="Proteomes" id="UP000461768">
    <property type="component" value="Unassembled WGS sequence"/>
</dbReference>
<dbReference type="Gene3D" id="3.10.120.10">
    <property type="entry name" value="Cytochrome b5-like heme/steroid binding domain"/>
    <property type="match status" value="1"/>
</dbReference>
<comment type="caution">
    <text evidence="2">The sequence shown here is derived from an EMBL/GenBank/DDBJ whole genome shotgun (WGS) entry which is preliminary data.</text>
</comment>
<name>A0A7V7UCJ2_9FIRM</name>
<dbReference type="InterPro" id="IPR001199">
    <property type="entry name" value="Cyt_B5-like_heme/steroid-bd"/>
</dbReference>